<dbReference type="Gene3D" id="3.40.50.1220">
    <property type="entry name" value="TPP-binding domain"/>
    <property type="match status" value="1"/>
</dbReference>
<dbReference type="GO" id="GO:0009097">
    <property type="term" value="P:isoleucine biosynthetic process"/>
    <property type="evidence" value="ECO:0007669"/>
    <property type="project" value="TreeGrafter"/>
</dbReference>
<dbReference type="Proteomes" id="UP000617041">
    <property type="component" value="Unassembled WGS sequence"/>
</dbReference>
<comment type="caution">
    <text evidence="8">The sequence shown here is derived from an EMBL/GenBank/DDBJ whole genome shotgun (WGS) entry which is preliminary data.</text>
</comment>
<reference evidence="8" key="1">
    <citation type="submission" date="2020-12" db="EMBL/GenBank/DDBJ databases">
        <title>Ramlibacter sp. nov., isolated from a freshwater alga, Cryptomonas.</title>
        <authorList>
            <person name="Kim H.M."/>
            <person name="Jeon C.O."/>
        </authorList>
    </citation>
    <scope>NUCLEOTIDE SEQUENCE</scope>
    <source>
        <strain evidence="8">CrO1</strain>
    </source>
</reference>
<evidence type="ECO:0000256" key="4">
    <source>
        <dbReference type="RuleBase" id="RU362132"/>
    </source>
</evidence>
<dbReference type="SUPFAM" id="SSF52518">
    <property type="entry name" value="Thiamin diphosphate-binding fold (THDP-binding)"/>
    <property type="match status" value="2"/>
</dbReference>
<evidence type="ECO:0000259" key="7">
    <source>
        <dbReference type="Pfam" id="PF02776"/>
    </source>
</evidence>
<feature type="domain" description="Thiamine pyrophosphate enzyme TPP-binding" evidence="6">
    <location>
        <begin position="425"/>
        <end position="572"/>
    </location>
</feature>
<dbReference type="InterPro" id="IPR029061">
    <property type="entry name" value="THDP-binding"/>
</dbReference>
<accession>A0A934USD7</accession>
<dbReference type="PANTHER" id="PTHR18968">
    <property type="entry name" value="THIAMINE PYROPHOSPHATE ENZYMES"/>
    <property type="match status" value="1"/>
</dbReference>
<evidence type="ECO:0000259" key="5">
    <source>
        <dbReference type="Pfam" id="PF00205"/>
    </source>
</evidence>
<evidence type="ECO:0000256" key="2">
    <source>
        <dbReference type="ARBA" id="ARBA00007812"/>
    </source>
</evidence>
<evidence type="ECO:0000313" key="8">
    <source>
        <dbReference type="EMBL" id="MBK0393761.1"/>
    </source>
</evidence>
<protein>
    <submittedName>
        <fullName evidence="8">Acetolactate synthase catalytic subunit</fullName>
    </submittedName>
</protein>
<proteinExistence type="inferred from homology"/>
<dbReference type="CDD" id="cd00568">
    <property type="entry name" value="TPP_enzymes"/>
    <property type="match status" value="1"/>
</dbReference>
<evidence type="ECO:0000256" key="1">
    <source>
        <dbReference type="ARBA" id="ARBA00001964"/>
    </source>
</evidence>
<feature type="domain" description="Thiamine pyrophosphate enzyme N-terminal TPP-binding" evidence="7">
    <location>
        <begin position="28"/>
        <end position="140"/>
    </location>
</feature>
<dbReference type="InterPro" id="IPR011766">
    <property type="entry name" value="TPP_enzyme_TPP-bd"/>
</dbReference>
<dbReference type="SUPFAM" id="SSF52467">
    <property type="entry name" value="DHS-like NAD/FAD-binding domain"/>
    <property type="match status" value="1"/>
</dbReference>
<dbReference type="GO" id="GO:0000287">
    <property type="term" value="F:magnesium ion binding"/>
    <property type="evidence" value="ECO:0007669"/>
    <property type="project" value="InterPro"/>
</dbReference>
<dbReference type="PROSITE" id="PS00187">
    <property type="entry name" value="TPP_ENZYMES"/>
    <property type="match status" value="1"/>
</dbReference>
<dbReference type="Gene3D" id="3.40.50.970">
    <property type="match status" value="2"/>
</dbReference>
<keyword evidence="9" id="KW-1185">Reference proteome</keyword>
<dbReference type="EMBL" id="JAEDAO010000001">
    <property type="protein sequence ID" value="MBK0393761.1"/>
    <property type="molecule type" value="Genomic_DNA"/>
</dbReference>
<dbReference type="InterPro" id="IPR012000">
    <property type="entry name" value="Thiamin_PyroP_enz_cen_dom"/>
</dbReference>
<evidence type="ECO:0000259" key="6">
    <source>
        <dbReference type="Pfam" id="PF02775"/>
    </source>
</evidence>
<dbReference type="RefSeq" id="WP_200788709.1">
    <property type="nucleotide sequence ID" value="NZ_JAEDAO010000001.1"/>
</dbReference>
<dbReference type="AlphaFoldDB" id="A0A934USD7"/>
<dbReference type="GO" id="GO:0005948">
    <property type="term" value="C:acetolactate synthase complex"/>
    <property type="evidence" value="ECO:0007669"/>
    <property type="project" value="TreeGrafter"/>
</dbReference>
<gene>
    <name evidence="8" type="ORF">I8E28_14275</name>
</gene>
<dbReference type="InterPro" id="IPR029035">
    <property type="entry name" value="DHS-like_NAD/FAD-binding_dom"/>
</dbReference>
<dbReference type="GO" id="GO:0009099">
    <property type="term" value="P:L-valine biosynthetic process"/>
    <property type="evidence" value="ECO:0007669"/>
    <property type="project" value="TreeGrafter"/>
</dbReference>
<dbReference type="NCBIfam" id="NF004772">
    <property type="entry name" value="PRK06112.1"/>
    <property type="match status" value="1"/>
</dbReference>
<dbReference type="InterPro" id="IPR045229">
    <property type="entry name" value="TPP_enz"/>
</dbReference>
<dbReference type="InterPro" id="IPR012001">
    <property type="entry name" value="Thiamin_PyroP_enz_TPP-bd_dom"/>
</dbReference>
<dbReference type="PANTHER" id="PTHR18968:SF13">
    <property type="entry name" value="ACETOLACTATE SYNTHASE CATALYTIC SUBUNIT, MITOCHONDRIAL"/>
    <property type="match status" value="1"/>
</dbReference>
<sequence length="594" mass="62929">MQSTSGAAASPQSAGAGSWVRQNLSGYRVANAMADVLKAAGVREIFGQSCPTALFLAAEAVGIRQIGYRTENAGAAMADGAARVSRQISVITAQNGPAAALLVAGFAEATKASVPILAIVQEVPRSNADKNAFQELDHHALFGACAKWVRRIDVAERAAEYVERAIRIATSGRPGPVVLLVSPDVLTQTCEKAAPITQDSDEPLGRFPLDRTVPVQARLQKLADALLAAKRPLVVAGGGVHLSGAAEALARLQALAGLPMASTNMGKGAVDETHPLALGVIGNTMGTRSPAKFLQPYVESADFVLFVGTRTNENGTASWSLFPKGATFAQIDIDSQELGRNYAGMRFAGDAAATLEALCGLLEGRCDAVTRERIAEFAPMVEQARQDHLEELAPYSRSDATPMRPERIMAELARCEGDVTWVADASYSSIWLVQYLRSSRPGTRFVTPRGIAGLGWGVPMAIGAKIARPQSRVICLTGDGGFAHCWAELETARRHAVPVTIAVLNNGVLGFQINAEESRFGTHTDVCHFGDIDYVAIARACGCDGRRVATAAELRKALEASAQSKVPFVIDIKTDPAAFPPITAFESQFKPLQA</sequence>
<feature type="domain" description="Thiamine pyrophosphate enzyme central" evidence="5">
    <location>
        <begin position="219"/>
        <end position="358"/>
    </location>
</feature>
<dbReference type="Pfam" id="PF02776">
    <property type="entry name" value="TPP_enzyme_N"/>
    <property type="match status" value="1"/>
</dbReference>
<name>A0A934USD7_9BURK</name>
<keyword evidence="3 4" id="KW-0786">Thiamine pyrophosphate</keyword>
<evidence type="ECO:0000256" key="3">
    <source>
        <dbReference type="ARBA" id="ARBA00023052"/>
    </source>
</evidence>
<dbReference type="InterPro" id="IPR000399">
    <property type="entry name" value="TPP-bd_CS"/>
</dbReference>
<evidence type="ECO:0000313" key="9">
    <source>
        <dbReference type="Proteomes" id="UP000617041"/>
    </source>
</evidence>
<dbReference type="Pfam" id="PF00205">
    <property type="entry name" value="TPP_enzyme_M"/>
    <property type="match status" value="1"/>
</dbReference>
<organism evidence="8 9">
    <name type="scientific">Ramlibacter algicola</name>
    <dbReference type="NCBI Taxonomy" id="2795217"/>
    <lineage>
        <taxon>Bacteria</taxon>
        <taxon>Pseudomonadati</taxon>
        <taxon>Pseudomonadota</taxon>
        <taxon>Betaproteobacteria</taxon>
        <taxon>Burkholderiales</taxon>
        <taxon>Comamonadaceae</taxon>
        <taxon>Ramlibacter</taxon>
    </lineage>
</organism>
<dbReference type="CDD" id="cd07035">
    <property type="entry name" value="TPP_PYR_POX_like"/>
    <property type="match status" value="1"/>
</dbReference>
<dbReference type="GO" id="GO:0003984">
    <property type="term" value="F:acetolactate synthase activity"/>
    <property type="evidence" value="ECO:0007669"/>
    <property type="project" value="TreeGrafter"/>
</dbReference>
<comment type="similarity">
    <text evidence="2 4">Belongs to the TPP enzyme family.</text>
</comment>
<dbReference type="GO" id="GO:0030976">
    <property type="term" value="F:thiamine pyrophosphate binding"/>
    <property type="evidence" value="ECO:0007669"/>
    <property type="project" value="InterPro"/>
</dbReference>
<dbReference type="Pfam" id="PF02775">
    <property type="entry name" value="TPP_enzyme_C"/>
    <property type="match status" value="1"/>
</dbReference>
<comment type="cofactor">
    <cofactor evidence="1">
        <name>thiamine diphosphate</name>
        <dbReference type="ChEBI" id="CHEBI:58937"/>
    </cofactor>
</comment>
<dbReference type="GO" id="GO:0050660">
    <property type="term" value="F:flavin adenine dinucleotide binding"/>
    <property type="evidence" value="ECO:0007669"/>
    <property type="project" value="TreeGrafter"/>
</dbReference>